<dbReference type="Proteomes" id="UP000223296">
    <property type="component" value="Unassembled WGS sequence"/>
</dbReference>
<gene>
    <name evidence="1" type="ORF">N776_01870</name>
</gene>
<dbReference type="EMBL" id="AVBE01000002">
    <property type="protein sequence ID" value="PHJ35891.1"/>
    <property type="molecule type" value="Genomic_DNA"/>
</dbReference>
<protein>
    <submittedName>
        <fullName evidence="1">Uncharacterized protein</fullName>
    </submittedName>
</protein>
<sequence length="36" mass="4086">MPSESGRGGRFAPRRTFRRHLNRKTAAVETVLPDFA</sequence>
<reference evidence="1 2" key="1">
    <citation type="submission" date="2013-08" db="EMBL/GenBank/DDBJ databases">
        <authorList>
            <person name="Trees D."/>
        </authorList>
    </citation>
    <scope>NUCLEOTIDE SEQUENCE [LARGE SCALE GENOMIC DNA]</scope>
    <source>
        <strain evidence="1 2">3502</strain>
    </source>
</reference>
<organism evidence="1 2">
    <name type="scientific">Neisseria gonorrhoeae 3502</name>
    <dbReference type="NCBI Taxonomy" id="1193404"/>
    <lineage>
        <taxon>Bacteria</taxon>
        <taxon>Pseudomonadati</taxon>
        <taxon>Pseudomonadota</taxon>
        <taxon>Betaproteobacteria</taxon>
        <taxon>Neisseriales</taxon>
        <taxon>Neisseriaceae</taxon>
        <taxon>Neisseria</taxon>
    </lineage>
</organism>
<name>A0AA44ZH77_NEIGO</name>
<proteinExistence type="predicted"/>
<evidence type="ECO:0000313" key="1">
    <source>
        <dbReference type="EMBL" id="PHJ35891.1"/>
    </source>
</evidence>
<dbReference type="AlphaFoldDB" id="A0AA44ZH77"/>
<comment type="caution">
    <text evidence="1">The sequence shown here is derived from an EMBL/GenBank/DDBJ whole genome shotgun (WGS) entry which is preliminary data.</text>
</comment>
<evidence type="ECO:0000313" key="2">
    <source>
        <dbReference type="Proteomes" id="UP000223296"/>
    </source>
</evidence>
<accession>A0AA44ZH77</accession>